<accession>A0A1J7IRB8</accession>
<feature type="compositionally biased region" description="Basic and acidic residues" evidence="14">
    <location>
        <begin position="341"/>
        <end position="379"/>
    </location>
</feature>
<evidence type="ECO:0000256" key="5">
    <source>
        <dbReference type="ARBA" id="ARBA00022723"/>
    </source>
</evidence>
<evidence type="ECO:0000256" key="3">
    <source>
        <dbReference type="ARBA" id="ARBA00022490"/>
    </source>
</evidence>
<dbReference type="GO" id="GO:0005978">
    <property type="term" value="P:glycogen biosynthetic process"/>
    <property type="evidence" value="ECO:0007669"/>
    <property type="project" value="UniProtKB-KW"/>
</dbReference>
<evidence type="ECO:0000256" key="8">
    <source>
        <dbReference type="ARBA" id="ARBA00023211"/>
    </source>
</evidence>
<feature type="compositionally biased region" description="Acidic residues" evidence="14">
    <location>
        <begin position="663"/>
        <end position="673"/>
    </location>
</feature>
<organism evidence="15 16">
    <name type="scientific">Coniochaeta ligniaria NRRL 30616</name>
    <dbReference type="NCBI Taxonomy" id="1408157"/>
    <lineage>
        <taxon>Eukaryota</taxon>
        <taxon>Fungi</taxon>
        <taxon>Dikarya</taxon>
        <taxon>Ascomycota</taxon>
        <taxon>Pezizomycotina</taxon>
        <taxon>Sordariomycetes</taxon>
        <taxon>Sordariomycetidae</taxon>
        <taxon>Coniochaetales</taxon>
        <taxon>Coniochaetaceae</taxon>
        <taxon>Coniochaeta</taxon>
    </lineage>
</organism>
<proteinExistence type="inferred from homology"/>
<dbReference type="GO" id="GO:0008466">
    <property type="term" value="F:glycogenin glucosyltransferase activity"/>
    <property type="evidence" value="ECO:0007669"/>
    <property type="project" value="UniProtKB-EC"/>
</dbReference>
<comment type="catalytic activity">
    <reaction evidence="12">
        <text>L-tyrosyl-[glycogenin] + UDP-alpha-D-glucose = alpha-D-glucosyl-L-tyrosyl-[glycogenin] + UDP + H(+)</text>
        <dbReference type="Rhea" id="RHEA:23360"/>
        <dbReference type="Rhea" id="RHEA-COMP:14604"/>
        <dbReference type="Rhea" id="RHEA-COMP:14605"/>
        <dbReference type="ChEBI" id="CHEBI:15378"/>
        <dbReference type="ChEBI" id="CHEBI:46858"/>
        <dbReference type="ChEBI" id="CHEBI:58223"/>
        <dbReference type="ChEBI" id="CHEBI:58885"/>
        <dbReference type="ChEBI" id="CHEBI:140573"/>
        <dbReference type="EC" id="2.4.1.186"/>
    </reaction>
</comment>
<comment type="subcellular location">
    <subcellularLocation>
        <location evidence="2">Cytoplasm</location>
    </subcellularLocation>
</comment>
<keyword evidence="5" id="KW-0479">Metal-binding</keyword>
<keyword evidence="4" id="KW-0808">Transferase</keyword>
<dbReference type="SUPFAM" id="SSF53448">
    <property type="entry name" value="Nucleotide-diphospho-sugar transferases"/>
    <property type="match status" value="1"/>
</dbReference>
<feature type="compositionally biased region" description="Low complexity" evidence="14">
    <location>
        <begin position="516"/>
        <end position="526"/>
    </location>
</feature>
<dbReference type="STRING" id="1408157.A0A1J7IRB8"/>
<evidence type="ECO:0000256" key="13">
    <source>
        <dbReference type="ARBA" id="ARBA00057883"/>
    </source>
</evidence>
<dbReference type="InParanoid" id="A0A1J7IRB8"/>
<evidence type="ECO:0000256" key="7">
    <source>
        <dbReference type="ARBA" id="ARBA00023180"/>
    </source>
</evidence>
<evidence type="ECO:0000256" key="14">
    <source>
        <dbReference type="SAM" id="MobiDB-lite"/>
    </source>
</evidence>
<dbReference type="CDD" id="cd02537">
    <property type="entry name" value="GT8_Glycogenin"/>
    <property type="match status" value="1"/>
</dbReference>
<dbReference type="Proteomes" id="UP000182658">
    <property type="component" value="Unassembled WGS sequence"/>
</dbReference>
<name>A0A1J7IRB8_9PEZI</name>
<evidence type="ECO:0000313" key="16">
    <source>
        <dbReference type="Proteomes" id="UP000182658"/>
    </source>
</evidence>
<comment type="function">
    <text evidence="13">Self-glucosylating initiator of glycogen synthesis. It catalyzes the formation of a short alpha (1,4)-glucosyl chain covalently attached via a glucose 1-O-tyrosyl linkage to internal tyrosine residues and these chains act as primers for the elongation reaction catalyzed by glycogen synthase.</text>
</comment>
<evidence type="ECO:0000256" key="6">
    <source>
        <dbReference type="ARBA" id="ARBA00023056"/>
    </source>
</evidence>
<dbReference type="InterPro" id="IPR029044">
    <property type="entry name" value="Nucleotide-diphossugar_trans"/>
</dbReference>
<dbReference type="PANTHER" id="PTHR11183">
    <property type="entry name" value="GLYCOGENIN SUBFAMILY MEMBER"/>
    <property type="match status" value="1"/>
</dbReference>
<dbReference type="AlphaFoldDB" id="A0A1J7IRB8"/>
<keyword evidence="7" id="KW-0325">Glycoprotein</keyword>
<dbReference type="GO" id="GO:0005737">
    <property type="term" value="C:cytoplasm"/>
    <property type="evidence" value="ECO:0007669"/>
    <property type="project" value="UniProtKB-SubCell"/>
</dbReference>
<keyword evidence="3" id="KW-0963">Cytoplasm</keyword>
<feature type="region of interest" description="Disordered" evidence="14">
    <location>
        <begin position="731"/>
        <end position="828"/>
    </location>
</feature>
<dbReference type="Pfam" id="PF01501">
    <property type="entry name" value="Glyco_transf_8"/>
    <property type="match status" value="1"/>
</dbReference>
<gene>
    <name evidence="15" type="ORF">CONLIGDRAFT_349488</name>
</gene>
<evidence type="ECO:0000256" key="4">
    <source>
        <dbReference type="ARBA" id="ARBA00022679"/>
    </source>
</evidence>
<feature type="compositionally biased region" description="Basic and acidic residues" evidence="14">
    <location>
        <begin position="398"/>
        <end position="422"/>
    </location>
</feature>
<feature type="compositionally biased region" description="Pro residues" evidence="14">
    <location>
        <begin position="461"/>
        <end position="471"/>
    </location>
</feature>
<sequence>MAVPGGEDVYATLLLTDSYLPGALVLAHSLRDANTTKKLAVLVTLDTVSVEVVTQLKAVYDYVIPVDRVRNENPANLYLMDRPDLHSAFTKINLWKQTQFRKIVYIDADVVAYRAPDELFDLPHALSAAPDIGWPDLFNTGVMVLTPDMGEFYALLAMAERGISFDGADQGLLNMHFKNSYNRLSFSYNVTPSAHYQYIPAYRHFQSSINMVHFIGAEKPWLQGRNAHTGSGPFNEMVGRWWAVYDRHYRKEAPTSTTPTSAAAPIEHAQSIQQTPELVQYFVKGEYQPKVTYVVPVGEPPRDFGGGSHGQHYEPPPPHLTRFEHFHSLEQSAPVYHHQQHHDTPHFHHHEHEHTHHEHTHDRPHQPPHEPSHEQSHDEHHHHHPPSESFASVQGSHTEARSEQVQGHEQRDPQPEPEHKPEPPQQPSWDAQRQPPPPDSKPEAMNFPQTHYEMSSDTAPFVPPPRYPSPPRDMWFEVPKERPAPPAAKPRAIFPWETHQPRASRVFADLPPEPEPVATEEPAVEASGERKDSTGSRSQAEPSFTEASTVEAKSEPGTPVSQGGLISPSGPWSSFPRSNAWDDVPEIERYVEGLQQKHRRTRSQGMNLGGLPPSDLTQEEVLQRRGSKLTDFPSEVERPSLPVTPAPIRRPKFWGGGAPGIGMDDEEADDDEQLPAAEGVPAQSEWVCVHGILWKPDECLCDLTNVLRFHKDPIAQLQKLAKQQSELLRQRLGGSGDGSEGGHDPSVSTGVEGRDIPRRSLPFGSEDIKSPTYVAQSSTVLSPKPVKPGSDTSTVRHLWESQTEAIPRTTPGTSSNIPEPSYHGPGVAFEKDEDFLTQDTAAPPTEEELDVLDT</sequence>
<dbReference type="EMBL" id="KV875097">
    <property type="protein sequence ID" value="OIW29885.1"/>
    <property type="molecule type" value="Genomic_DNA"/>
</dbReference>
<evidence type="ECO:0000256" key="12">
    <source>
        <dbReference type="ARBA" id="ARBA00052293"/>
    </source>
</evidence>
<dbReference type="GO" id="GO:0046872">
    <property type="term" value="F:metal ion binding"/>
    <property type="evidence" value="ECO:0007669"/>
    <property type="project" value="UniProtKB-KW"/>
</dbReference>
<dbReference type="InterPro" id="IPR050587">
    <property type="entry name" value="GNT1/Glycosyltrans_8"/>
</dbReference>
<dbReference type="OrthoDB" id="2014201at2759"/>
<dbReference type="Gene3D" id="3.90.550.10">
    <property type="entry name" value="Spore Coat Polysaccharide Biosynthesis Protein SpsA, Chain A"/>
    <property type="match status" value="1"/>
</dbReference>
<comment type="catalytic activity">
    <reaction evidence="11">
        <text>[1,4-alpha-D-glucosyl](n)-L-tyrosyl-[glycogenin] + UDP-alpha-D-glucose = [1,4-alpha-D-glucosyl](n+1)-L-tyrosyl-[glycogenin] + UDP + H(+)</text>
        <dbReference type="Rhea" id="RHEA:56560"/>
        <dbReference type="Rhea" id="RHEA-COMP:14606"/>
        <dbReference type="Rhea" id="RHEA-COMP:14607"/>
        <dbReference type="ChEBI" id="CHEBI:15378"/>
        <dbReference type="ChEBI" id="CHEBI:58223"/>
        <dbReference type="ChEBI" id="CHEBI:58885"/>
        <dbReference type="ChEBI" id="CHEBI:140574"/>
        <dbReference type="EC" id="2.4.1.186"/>
    </reaction>
</comment>
<reference evidence="15 16" key="1">
    <citation type="submission" date="2016-10" db="EMBL/GenBank/DDBJ databases">
        <title>Draft genome sequence of Coniochaeta ligniaria NRRL30616, a lignocellulolytic fungus for bioabatement of inhibitors in plant biomass hydrolysates.</title>
        <authorList>
            <consortium name="DOE Joint Genome Institute"/>
            <person name="Jimenez D.J."/>
            <person name="Hector R.E."/>
            <person name="Riley R."/>
            <person name="Sun H."/>
            <person name="Grigoriev I.V."/>
            <person name="Van Elsas J.D."/>
            <person name="Nichols N.N."/>
        </authorList>
    </citation>
    <scope>NUCLEOTIDE SEQUENCE [LARGE SCALE GENOMIC DNA]</scope>
    <source>
        <strain evidence="15 16">NRRL 30616</strain>
    </source>
</reference>
<feature type="compositionally biased region" description="Polar residues" evidence="14">
    <location>
        <begin position="447"/>
        <end position="458"/>
    </location>
</feature>
<protein>
    <recommendedName>
        <fullName evidence="10">glycogenin glucosyltransferase</fullName>
        <ecNumber evidence="10">2.4.1.186</ecNumber>
    </recommendedName>
</protein>
<feature type="compositionally biased region" description="Polar residues" evidence="14">
    <location>
        <begin position="535"/>
        <end position="548"/>
    </location>
</feature>
<evidence type="ECO:0000256" key="1">
    <source>
        <dbReference type="ARBA" id="ARBA00001936"/>
    </source>
</evidence>
<feature type="region of interest" description="Disordered" evidence="14">
    <location>
        <begin position="335"/>
        <end position="580"/>
    </location>
</feature>
<comment type="similarity">
    <text evidence="9">Belongs to the glycosyltransferase 8 family. Glycogenin subfamily.</text>
</comment>
<keyword evidence="16" id="KW-1185">Reference proteome</keyword>
<evidence type="ECO:0000256" key="9">
    <source>
        <dbReference type="ARBA" id="ARBA00038162"/>
    </source>
</evidence>
<keyword evidence="8" id="KW-0464">Manganese</keyword>
<dbReference type="FunFam" id="3.90.550.10:FF:000092">
    <property type="entry name" value="Glycogenin 2"/>
    <property type="match status" value="1"/>
</dbReference>
<keyword evidence="6" id="KW-0320">Glycogen biosynthesis</keyword>
<evidence type="ECO:0000256" key="11">
    <source>
        <dbReference type="ARBA" id="ARBA00050886"/>
    </source>
</evidence>
<dbReference type="EC" id="2.4.1.186" evidence="10"/>
<comment type="cofactor">
    <cofactor evidence="1">
        <name>Mn(2+)</name>
        <dbReference type="ChEBI" id="CHEBI:29035"/>
    </cofactor>
</comment>
<evidence type="ECO:0000256" key="10">
    <source>
        <dbReference type="ARBA" id="ARBA00038934"/>
    </source>
</evidence>
<feature type="compositionally biased region" description="Polar residues" evidence="14">
    <location>
        <begin position="790"/>
        <end position="818"/>
    </location>
</feature>
<evidence type="ECO:0000256" key="2">
    <source>
        <dbReference type="ARBA" id="ARBA00004496"/>
    </source>
</evidence>
<feature type="region of interest" description="Disordered" evidence="14">
    <location>
        <begin position="596"/>
        <end position="673"/>
    </location>
</feature>
<feature type="region of interest" description="Disordered" evidence="14">
    <location>
        <begin position="299"/>
        <end position="321"/>
    </location>
</feature>
<feature type="compositionally biased region" description="Basic and acidic residues" evidence="14">
    <location>
        <begin position="474"/>
        <end position="483"/>
    </location>
</feature>
<dbReference type="InterPro" id="IPR002495">
    <property type="entry name" value="Glyco_trans_8"/>
</dbReference>
<evidence type="ECO:0000313" key="15">
    <source>
        <dbReference type="EMBL" id="OIW29885.1"/>
    </source>
</evidence>